<evidence type="ECO:0000313" key="1">
    <source>
        <dbReference type="EMBL" id="MPC62785.1"/>
    </source>
</evidence>
<reference evidence="1 2" key="1">
    <citation type="submission" date="2019-05" db="EMBL/GenBank/DDBJ databases">
        <title>Another draft genome of Portunus trituberculatus and its Hox gene families provides insights of decapod evolution.</title>
        <authorList>
            <person name="Jeong J.-H."/>
            <person name="Song I."/>
            <person name="Kim S."/>
            <person name="Choi T."/>
            <person name="Kim D."/>
            <person name="Ryu S."/>
            <person name="Kim W."/>
        </authorList>
    </citation>
    <scope>NUCLEOTIDE SEQUENCE [LARGE SCALE GENOMIC DNA]</scope>
    <source>
        <tissue evidence="1">Muscle</tissue>
    </source>
</reference>
<comment type="caution">
    <text evidence="1">The sequence shown here is derived from an EMBL/GenBank/DDBJ whole genome shotgun (WGS) entry which is preliminary data.</text>
</comment>
<protein>
    <submittedName>
        <fullName evidence="1">Uncharacterized protein</fullName>
    </submittedName>
</protein>
<keyword evidence="2" id="KW-1185">Reference proteome</keyword>
<sequence>MQGLLCPVCLCNYGCVSWDITLLYLAPPLLGTVDKLECIKITAHKRLTTLFITEELLDDLVLDSVDILHKRNEVSSRQVDRGKLKRSPVRNL</sequence>
<dbReference type="Proteomes" id="UP000324222">
    <property type="component" value="Unassembled WGS sequence"/>
</dbReference>
<evidence type="ECO:0000313" key="2">
    <source>
        <dbReference type="Proteomes" id="UP000324222"/>
    </source>
</evidence>
<accession>A0A5B7GZE3</accession>
<gene>
    <name evidence="1" type="ORF">E2C01_056875</name>
</gene>
<proteinExistence type="predicted"/>
<name>A0A5B7GZE3_PORTR</name>
<organism evidence="1 2">
    <name type="scientific">Portunus trituberculatus</name>
    <name type="common">Swimming crab</name>
    <name type="synonym">Neptunus trituberculatus</name>
    <dbReference type="NCBI Taxonomy" id="210409"/>
    <lineage>
        <taxon>Eukaryota</taxon>
        <taxon>Metazoa</taxon>
        <taxon>Ecdysozoa</taxon>
        <taxon>Arthropoda</taxon>
        <taxon>Crustacea</taxon>
        <taxon>Multicrustacea</taxon>
        <taxon>Malacostraca</taxon>
        <taxon>Eumalacostraca</taxon>
        <taxon>Eucarida</taxon>
        <taxon>Decapoda</taxon>
        <taxon>Pleocyemata</taxon>
        <taxon>Brachyura</taxon>
        <taxon>Eubrachyura</taxon>
        <taxon>Portunoidea</taxon>
        <taxon>Portunidae</taxon>
        <taxon>Portuninae</taxon>
        <taxon>Portunus</taxon>
    </lineage>
</organism>
<dbReference type="EMBL" id="VSRR010020063">
    <property type="protein sequence ID" value="MPC62785.1"/>
    <property type="molecule type" value="Genomic_DNA"/>
</dbReference>
<dbReference type="AlphaFoldDB" id="A0A5B7GZE3"/>